<dbReference type="CDD" id="cd22274">
    <property type="entry name" value="DPBB_EXPA_N"/>
    <property type="match status" value="1"/>
</dbReference>
<comment type="function">
    <text evidence="7">Causes loosening and extension of plant cell walls by disrupting non-covalent bonding between cellulose microfibrils and matrix glucans. No enzymatic activity has been found.</text>
</comment>
<feature type="domain" description="Expansin-like EG45" evidence="8">
    <location>
        <begin position="24"/>
        <end position="130"/>
    </location>
</feature>
<evidence type="ECO:0000313" key="10">
    <source>
        <dbReference type="EMBL" id="EPS66901.1"/>
    </source>
</evidence>
<dbReference type="Pfam" id="PF01357">
    <property type="entry name" value="Expansin_C"/>
    <property type="match status" value="1"/>
</dbReference>
<accession>S8CQ07</accession>
<dbReference type="EMBL" id="AUSU01003408">
    <property type="protein sequence ID" value="EPS66901.1"/>
    <property type="molecule type" value="Genomic_DNA"/>
</dbReference>
<dbReference type="PANTHER" id="PTHR31867">
    <property type="entry name" value="EXPANSIN-A15"/>
    <property type="match status" value="1"/>
</dbReference>
<feature type="domain" description="Expansin-like CBD" evidence="9">
    <location>
        <begin position="140"/>
        <end position="219"/>
    </location>
</feature>
<evidence type="ECO:0000256" key="3">
    <source>
        <dbReference type="ARBA" id="ARBA00022525"/>
    </source>
</evidence>
<dbReference type="InterPro" id="IPR036749">
    <property type="entry name" value="Expansin_CBD_sf"/>
</dbReference>
<dbReference type="Gene3D" id="2.40.40.10">
    <property type="entry name" value="RlpA-like domain"/>
    <property type="match status" value="1"/>
</dbReference>
<keyword evidence="3 7" id="KW-0964">Secreted</keyword>
<dbReference type="Gene3D" id="2.60.40.760">
    <property type="entry name" value="Expansin, cellulose-binding-like domain"/>
    <property type="match status" value="1"/>
</dbReference>
<comment type="caution">
    <text evidence="10">The sequence shown here is derived from an EMBL/GenBank/DDBJ whole genome shotgun (WGS) entry which is preliminary data.</text>
</comment>
<evidence type="ECO:0000256" key="5">
    <source>
        <dbReference type="ARBA" id="ARBA00023136"/>
    </source>
</evidence>
<dbReference type="InterPro" id="IPR007118">
    <property type="entry name" value="Expan_Lol_pI"/>
</dbReference>
<dbReference type="AlphaFoldDB" id="S8CQ07"/>
<comment type="similarity">
    <text evidence="1 7">Belongs to the expansin family. Expansin A subfamily.</text>
</comment>
<dbReference type="Proteomes" id="UP000015453">
    <property type="component" value="Unassembled WGS sequence"/>
</dbReference>
<keyword evidence="4" id="KW-0732">Signal</keyword>
<dbReference type="InterPro" id="IPR002963">
    <property type="entry name" value="Expansin"/>
</dbReference>
<dbReference type="SUPFAM" id="SSF50685">
    <property type="entry name" value="Barwin-like endoglucanases"/>
    <property type="match status" value="1"/>
</dbReference>
<proteinExistence type="inferred from homology"/>
<dbReference type="GO" id="GO:0005576">
    <property type="term" value="C:extracellular region"/>
    <property type="evidence" value="ECO:0007669"/>
    <property type="project" value="InterPro"/>
</dbReference>
<dbReference type="PROSITE" id="PS50843">
    <property type="entry name" value="EXPANSIN_CBD"/>
    <property type="match status" value="1"/>
</dbReference>
<dbReference type="InterPro" id="IPR007117">
    <property type="entry name" value="Expansin_CBD"/>
</dbReference>
<gene>
    <name evidence="10" type="ORF">M569_07876</name>
</gene>
<dbReference type="Pfam" id="PF03330">
    <property type="entry name" value="DPBB_1"/>
    <property type="match status" value="1"/>
</dbReference>
<dbReference type="GO" id="GO:0009653">
    <property type="term" value="P:anatomical structure morphogenesis"/>
    <property type="evidence" value="ECO:0007669"/>
    <property type="project" value="UniProtKB-ARBA"/>
</dbReference>
<evidence type="ECO:0000259" key="8">
    <source>
        <dbReference type="PROSITE" id="PS50842"/>
    </source>
</evidence>
<dbReference type="InterPro" id="IPR036908">
    <property type="entry name" value="RlpA-like_sf"/>
</dbReference>
<evidence type="ECO:0000313" key="11">
    <source>
        <dbReference type="Proteomes" id="UP000015453"/>
    </source>
</evidence>
<name>S8CQ07_9LAMI</name>
<comment type="subcellular location">
    <subcellularLocation>
        <location evidence="7">Secreted</location>
        <location evidence="7">Cell wall</location>
    </subcellularLocation>
    <subcellularLocation>
        <location evidence="7">Membrane</location>
        <topology evidence="7">Peripheral membrane protein</topology>
    </subcellularLocation>
</comment>
<evidence type="ECO:0000256" key="1">
    <source>
        <dbReference type="ARBA" id="ARBA00005392"/>
    </source>
</evidence>
<dbReference type="GO" id="GO:0016020">
    <property type="term" value="C:membrane"/>
    <property type="evidence" value="ECO:0007669"/>
    <property type="project" value="UniProtKB-SubCell"/>
</dbReference>
<feature type="non-terminal residue" evidence="10">
    <location>
        <position position="222"/>
    </location>
</feature>
<keyword evidence="2 7" id="KW-0134">Cell wall</keyword>
<feature type="non-terminal residue" evidence="10">
    <location>
        <position position="1"/>
    </location>
</feature>
<dbReference type="SUPFAM" id="SSF49590">
    <property type="entry name" value="PHL pollen allergen"/>
    <property type="match status" value="1"/>
</dbReference>
<keyword evidence="11" id="KW-1185">Reference proteome</keyword>
<dbReference type="InterPro" id="IPR009009">
    <property type="entry name" value="RlpA-like_DPBB"/>
</dbReference>
<dbReference type="PROSITE" id="PS50842">
    <property type="entry name" value="EXPANSIN_EG45"/>
    <property type="match status" value="1"/>
</dbReference>
<sequence length="222" mass="24451">FTPGPWKEAKATFYGAPDGSGTIGGACGYEDDMRDAFGVRTAALSAALFKDAQACGSCYEIRCAQGNDGCRQPAETVQVTATNLCPSGGWCSYPNEHFDMSQPAFLQIAKYEAGVVPVQYRRVPCKKNGGIRFKITGNPNFNLVTITNVGGAGDVTKVEVRTVDLPWTELKRNWGEKWEIDSQLLGRRLTFRITTSDGGRLTLRRVAPVNWQFGQTYETRNY</sequence>
<dbReference type="GO" id="GO:0009664">
    <property type="term" value="P:plant-type cell wall organization"/>
    <property type="evidence" value="ECO:0007669"/>
    <property type="project" value="InterPro"/>
</dbReference>
<organism evidence="10 11">
    <name type="scientific">Genlisea aurea</name>
    <dbReference type="NCBI Taxonomy" id="192259"/>
    <lineage>
        <taxon>Eukaryota</taxon>
        <taxon>Viridiplantae</taxon>
        <taxon>Streptophyta</taxon>
        <taxon>Embryophyta</taxon>
        <taxon>Tracheophyta</taxon>
        <taxon>Spermatophyta</taxon>
        <taxon>Magnoliopsida</taxon>
        <taxon>eudicotyledons</taxon>
        <taxon>Gunneridae</taxon>
        <taxon>Pentapetalae</taxon>
        <taxon>asterids</taxon>
        <taxon>lamiids</taxon>
        <taxon>Lamiales</taxon>
        <taxon>Lentibulariaceae</taxon>
        <taxon>Genlisea</taxon>
    </lineage>
</organism>
<evidence type="ECO:0000256" key="4">
    <source>
        <dbReference type="ARBA" id="ARBA00022729"/>
    </source>
</evidence>
<evidence type="ECO:0000256" key="2">
    <source>
        <dbReference type="ARBA" id="ARBA00022512"/>
    </source>
</evidence>
<evidence type="ECO:0000259" key="9">
    <source>
        <dbReference type="PROSITE" id="PS50843"/>
    </source>
</evidence>
<keyword evidence="6 7" id="KW-0961">Cell wall biogenesis/degradation</keyword>
<evidence type="ECO:0000256" key="6">
    <source>
        <dbReference type="ARBA" id="ARBA00023316"/>
    </source>
</evidence>
<keyword evidence="5" id="KW-0472">Membrane</keyword>
<dbReference type="SMART" id="SM00837">
    <property type="entry name" value="DPBB_1"/>
    <property type="match status" value="1"/>
</dbReference>
<dbReference type="PRINTS" id="PR01226">
    <property type="entry name" value="EXPANSIN"/>
</dbReference>
<dbReference type="PRINTS" id="PR01225">
    <property type="entry name" value="EXPANSNFAMLY"/>
</dbReference>
<dbReference type="InterPro" id="IPR007112">
    <property type="entry name" value="Expansin/allergen_DPBB_dom"/>
</dbReference>
<reference evidence="10 11" key="1">
    <citation type="journal article" date="2013" name="BMC Genomics">
        <title>The miniature genome of a carnivorous plant Genlisea aurea contains a low number of genes and short non-coding sequences.</title>
        <authorList>
            <person name="Leushkin E.V."/>
            <person name="Sutormin R.A."/>
            <person name="Nabieva E.R."/>
            <person name="Penin A.A."/>
            <person name="Kondrashov A.S."/>
            <person name="Logacheva M.D."/>
        </authorList>
    </citation>
    <scope>NUCLEOTIDE SEQUENCE [LARGE SCALE GENOMIC DNA]</scope>
</reference>
<evidence type="ECO:0000256" key="7">
    <source>
        <dbReference type="RuleBase" id="RU365023"/>
    </source>
</evidence>
<dbReference type="OrthoDB" id="5823761at2759"/>
<protein>
    <recommendedName>
        <fullName evidence="7">Expansin</fullName>
    </recommendedName>
</protein>